<feature type="compositionally biased region" description="Polar residues" evidence="6">
    <location>
        <begin position="151"/>
        <end position="162"/>
    </location>
</feature>
<evidence type="ECO:0000259" key="7">
    <source>
        <dbReference type="PROSITE" id="PS51032"/>
    </source>
</evidence>
<dbReference type="InterPro" id="IPR036955">
    <property type="entry name" value="AP2/ERF_dom_sf"/>
</dbReference>
<accession>A0A061RPL9</accession>
<evidence type="ECO:0000256" key="6">
    <source>
        <dbReference type="SAM" id="MobiDB-lite"/>
    </source>
</evidence>
<protein>
    <recommendedName>
        <fullName evidence="7">AP2/ERF domain-containing protein</fullName>
    </recommendedName>
</protein>
<evidence type="ECO:0000313" key="8">
    <source>
        <dbReference type="EMBL" id="JAC72501.1"/>
    </source>
</evidence>
<sequence length="302" mass="33055">MDRNSRPATQPTAKNGKSSPFRGVTLFRPTGKWRAQISTGGKTMSLGDHNTEQEAARAFDRALIHKDGPCARTNFPIQDYEPEIAYLQGVSMEQLIADLRMMARRSGRSCQAHRKRSVRAPPPTDGRQEKRGRTPATRIRWRPSGCCGTLATPTRGLSSGTRWRTPLGPTPAWPSPTRSSTTATPSPSRRPSSPHGCGSRSAPIPLRGQSAPPVASRLQCGLSPGRAPLRGRPRRSCTPRRRAASACPPNAAEARPRRPPPTRRRRPPPQRLRRCARTAPSRLTAGAKNRRCLKAPSRAPCT</sequence>
<feature type="region of interest" description="Disordered" evidence="6">
    <location>
        <begin position="106"/>
        <end position="302"/>
    </location>
</feature>
<feature type="compositionally biased region" description="Low complexity" evidence="6">
    <location>
        <begin position="244"/>
        <end position="253"/>
    </location>
</feature>
<dbReference type="SUPFAM" id="SSF54171">
    <property type="entry name" value="DNA-binding domain"/>
    <property type="match status" value="1"/>
</dbReference>
<comment type="subcellular location">
    <subcellularLocation>
        <location evidence="1">Nucleus</location>
    </subcellularLocation>
</comment>
<organism evidence="8">
    <name type="scientific">Tetraselmis sp. GSL018</name>
    <dbReference type="NCBI Taxonomy" id="582737"/>
    <lineage>
        <taxon>Eukaryota</taxon>
        <taxon>Viridiplantae</taxon>
        <taxon>Chlorophyta</taxon>
        <taxon>core chlorophytes</taxon>
        <taxon>Chlorodendrophyceae</taxon>
        <taxon>Chlorodendrales</taxon>
        <taxon>Chlorodendraceae</taxon>
        <taxon>Tetraselmis</taxon>
    </lineage>
</organism>
<dbReference type="PROSITE" id="PS51032">
    <property type="entry name" value="AP2_ERF"/>
    <property type="match status" value="1"/>
</dbReference>
<dbReference type="PANTHER" id="PTHR32467">
    <property type="entry name" value="AP2-LIKE ETHYLENE-RESPONSIVE TRANSCRIPTION FACTOR"/>
    <property type="match status" value="1"/>
</dbReference>
<evidence type="ECO:0000256" key="1">
    <source>
        <dbReference type="ARBA" id="ARBA00004123"/>
    </source>
</evidence>
<dbReference type="GO" id="GO:0005634">
    <property type="term" value="C:nucleus"/>
    <property type="evidence" value="ECO:0007669"/>
    <property type="project" value="UniProtKB-SubCell"/>
</dbReference>
<dbReference type="AlphaFoldDB" id="A0A061RPL9"/>
<keyword evidence="5" id="KW-0539">Nucleus</keyword>
<dbReference type="InterPro" id="IPR016177">
    <property type="entry name" value="DNA-bd_dom_sf"/>
</dbReference>
<evidence type="ECO:0000256" key="5">
    <source>
        <dbReference type="ARBA" id="ARBA00023242"/>
    </source>
</evidence>
<dbReference type="GO" id="GO:0003700">
    <property type="term" value="F:DNA-binding transcription factor activity"/>
    <property type="evidence" value="ECO:0007669"/>
    <property type="project" value="InterPro"/>
</dbReference>
<feature type="compositionally biased region" description="Polar residues" evidence="6">
    <location>
        <begin position="1"/>
        <end position="18"/>
    </location>
</feature>
<dbReference type="Gene3D" id="3.30.730.10">
    <property type="entry name" value="AP2/ERF domain"/>
    <property type="match status" value="1"/>
</dbReference>
<feature type="domain" description="AP2/ERF" evidence="7">
    <location>
        <begin position="20"/>
        <end position="76"/>
    </location>
</feature>
<dbReference type="GO" id="GO:0003677">
    <property type="term" value="F:DNA binding"/>
    <property type="evidence" value="ECO:0007669"/>
    <property type="project" value="UniProtKB-KW"/>
</dbReference>
<feature type="compositionally biased region" description="Low complexity" evidence="6">
    <location>
        <begin position="175"/>
        <end position="194"/>
    </location>
</feature>
<dbReference type="CDD" id="cd00018">
    <property type="entry name" value="AP2"/>
    <property type="match status" value="1"/>
</dbReference>
<dbReference type="PANTHER" id="PTHR32467:SF90">
    <property type="entry name" value="AP2-LIKE ETHYLENE-RESPONSIVE TRANSCRIPTION FACTOR AIL1"/>
    <property type="match status" value="1"/>
</dbReference>
<evidence type="ECO:0000256" key="4">
    <source>
        <dbReference type="ARBA" id="ARBA00023163"/>
    </source>
</evidence>
<feature type="compositionally biased region" description="Basic residues" evidence="6">
    <location>
        <begin position="229"/>
        <end position="243"/>
    </location>
</feature>
<gene>
    <name evidence="8" type="ORF">TSPGSL018_31177</name>
</gene>
<evidence type="ECO:0000256" key="2">
    <source>
        <dbReference type="ARBA" id="ARBA00023015"/>
    </source>
</evidence>
<evidence type="ECO:0000256" key="3">
    <source>
        <dbReference type="ARBA" id="ARBA00023125"/>
    </source>
</evidence>
<feature type="compositionally biased region" description="Basic residues" evidence="6">
    <location>
        <begin position="106"/>
        <end position="118"/>
    </location>
</feature>
<keyword evidence="3" id="KW-0238">DNA-binding</keyword>
<proteinExistence type="predicted"/>
<dbReference type="EMBL" id="GBEZ01013486">
    <property type="protein sequence ID" value="JAC72501.1"/>
    <property type="molecule type" value="Transcribed_RNA"/>
</dbReference>
<feature type="region of interest" description="Disordered" evidence="6">
    <location>
        <begin position="1"/>
        <end position="25"/>
    </location>
</feature>
<dbReference type="InterPro" id="IPR001471">
    <property type="entry name" value="AP2/ERF_dom"/>
</dbReference>
<keyword evidence="4" id="KW-0804">Transcription</keyword>
<keyword evidence="2" id="KW-0805">Transcription regulation</keyword>
<reference evidence="8" key="1">
    <citation type="submission" date="2014-05" db="EMBL/GenBank/DDBJ databases">
        <title>The transcriptome of the halophilic microalga Tetraselmis sp. GSL018 isolated from the Great Salt Lake, Utah.</title>
        <authorList>
            <person name="Jinkerson R.E."/>
            <person name="D'Adamo S."/>
            <person name="Posewitz M.C."/>
        </authorList>
    </citation>
    <scope>NUCLEOTIDE SEQUENCE</scope>
    <source>
        <strain evidence="8">GSL018</strain>
    </source>
</reference>
<dbReference type="SMART" id="SM00380">
    <property type="entry name" value="AP2"/>
    <property type="match status" value="1"/>
</dbReference>
<name>A0A061RPL9_9CHLO</name>
<feature type="compositionally biased region" description="Basic residues" evidence="6">
    <location>
        <begin position="257"/>
        <end position="276"/>
    </location>
</feature>